<feature type="transmembrane region" description="Helical" evidence="1">
    <location>
        <begin position="69"/>
        <end position="85"/>
    </location>
</feature>
<gene>
    <name evidence="2" type="ORF">BSYN_27440</name>
</gene>
<evidence type="ECO:0000256" key="1">
    <source>
        <dbReference type="SAM" id="Phobius"/>
    </source>
</evidence>
<name>A0ABN6ZEI1_9BACE</name>
<evidence type="ECO:0000313" key="3">
    <source>
        <dbReference type="Proteomes" id="UP001496674"/>
    </source>
</evidence>
<organism evidence="2 3">
    <name type="scientific">Bacteroides sedimenti</name>
    <dbReference type="NCBI Taxonomy" id="2136147"/>
    <lineage>
        <taxon>Bacteria</taxon>
        <taxon>Pseudomonadati</taxon>
        <taxon>Bacteroidota</taxon>
        <taxon>Bacteroidia</taxon>
        <taxon>Bacteroidales</taxon>
        <taxon>Bacteroidaceae</taxon>
        <taxon>Bacteroides</taxon>
    </lineage>
</organism>
<evidence type="ECO:0000313" key="2">
    <source>
        <dbReference type="EMBL" id="BEH00480.1"/>
    </source>
</evidence>
<dbReference type="EMBL" id="AP028055">
    <property type="protein sequence ID" value="BEH00480.1"/>
    <property type="molecule type" value="Genomic_DNA"/>
</dbReference>
<reference evidence="2 3" key="1">
    <citation type="submission" date="2023-04" db="EMBL/GenBank/DDBJ databases">
        <title>Draft genome sequence of acteroides sedimenti strain YN3PY1.</title>
        <authorList>
            <person name="Yoshida N."/>
        </authorList>
    </citation>
    <scope>NUCLEOTIDE SEQUENCE [LARGE SCALE GENOMIC DNA]</scope>
    <source>
        <strain evidence="2 3">YN3PY1</strain>
    </source>
</reference>
<sequence length="115" mass="12605">MPKIAWIIIGIIVYFLIGWIAKDITFSMIGIDNETTLGELTLYEMITYSAVAGGYIAVMSFIQGDNEGSSVVPILVLAASCYVIYKLPISIGAIILYNIINIGCIIWSACKLKDY</sequence>
<keyword evidence="1" id="KW-1133">Transmembrane helix</keyword>
<keyword evidence="3" id="KW-1185">Reference proteome</keyword>
<accession>A0ABN6ZEI1</accession>
<feature type="transmembrane region" description="Helical" evidence="1">
    <location>
        <begin position="5"/>
        <end position="21"/>
    </location>
</feature>
<protein>
    <submittedName>
        <fullName evidence="2">Uncharacterized protein</fullName>
    </submittedName>
</protein>
<dbReference type="RefSeq" id="WP_353331859.1">
    <property type="nucleotide sequence ID" value="NZ_AP028055.1"/>
</dbReference>
<proteinExistence type="predicted"/>
<feature type="transmembrane region" description="Helical" evidence="1">
    <location>
        <begin position="41"/>
        <end position="62"/>
    </location>
</feature>
<dbReference type="Proteomes" id="UP001496674">
    <property type="component" value="Chromosome"/>
</dbReference>
<keyword evidence="1" id="KW-0472">Membrane</keyword>
<keyword evidence="1" id="KW-0812">Transmembrane</keyword>